<name>A0AC60QCJ6_IXOPE</name>
<organism evidence="1 2">
    <name type="scientific">Ixodes persulcatus</name>
    <name type="common">Taiga tick</name>
    <dbReference type="NCBI Taxonomy" id="34615"/>
    <lineage>
        <taxon>Eukaryota</taxon>
        <taxon>Metazoa</taxon>
        <taxon>Ecdysozoa</taxon>
        <taxon>Arthropoda</taxon>
        <taxon>Chelicerata</taxon>
        <taxon>Arachnida</taxon>
        <taxon>Acari</taxon>
        <taxon>Parasitiformes</taxon>
        <taxon>Ixodida</taxon>
        <taxon>Ixodoidea</taxon>
        <taxon>Ixodidae</taxon>
        <taxon>Ixodinae</taxon>
        <taxon>Ixodes</taxon>
    </lineage>
</organism>
<accession>A0AC60QCJ6</accession>
<proteinExistence type="predicted"/>
<evidence type="ECO:0000313" key="1">
    <source>
        <dbReference type="EMBL" id="KAG0431799.1"/>
    </source>
</evidence>
<keyword evidence="2" id="KW-1185">Reference proteome</keyword>
<comment type="caution">
    <text evidence="1">The sequence shown here is derived from an EMBL/GenBank/DDBJ whole genome shotgun (WGS) entry which is preliminary data.</text>
</comment>
<evidence type="ECO:0000313" key="2">
    <source>
        <dbReference type="Proteomes" id="UP000805193"/>
    </source>
</evidence>
<reference evidence="1 2" key="1">
    <citation type="journal article" date="2020" name="Cell">
        <title>Large-Scale Comparative Analyses of Tick Genomes Elucidate Their Genetic Diversity and Vector Capacities.</title>
        <authorList>
            <consortium name="Tick Genome and Microbiome Consortium (TIGMIC)"/>
            <person name="Jia N."/>
            <person name="Wang J."/>
            <person name="Shi W."/>
            <person name="Du L."/>
            <person name="Sun Y."/>
            <person name="Zhan W."/>
            <person name="Jiang J.F."/>
            <person name="Wang Q."/>
            <person name="Zhang B."/>
            <person name="Ji P."/>
            <person name="Bell-Sakyi L."/>
            <person name="Cui X.M."/>
            <person name="Yuan T.T."/>
            <person name="Jiang B.G."/>
            <person name="Yang W.F."/>
            <person name="Lam T.T."/>
            <person name="Chang Q.C."/>
            <person name="Ding S.J."/>
            <person name="Wang X.J."/>
            <person name="Zhu J.G."/>
            <person name="Ruan X.D."/>
            <person name="Zhao L."/>
            <person name="Wei J.T."/>
            <person name="Ye R.Z."/>
            <person name="Que T.C."/>
            <person name="Du C.H."/>
            <person name="Zhou Y.H."/>
            <person name="Cheng J.X."/>
            <person name="Dai P.F."/>
            <person name="Guo W.B."/>
            <person name="Han X.H."/>
            <person name="Huang E.J."/>
            <person name="Li L.F."/>
            <person name="Wei W."/>
            <person name="Gao Y.C."/>
            <person name="Liu J.Z."/>
            <person name="Shao H.Z."/>
            <person name="Wang X."/>
            <person name="Wang C.C."/>
            <person name="Yang T.C."/>
            <person name="Huo Q.B."/>
            <person name="Li W."/>
            <person name="Chen H.Y."/>
            <person name="Chen S.E."/>
            <person name="Zhou L.G."/>
            <person name="Ni X.B."/>
            <person name="Tian J.H."/>
            <person name="Sheng Y."/>
            <person name="Liu T."/>
            <person name="Pan Y.S."/>
            <person name="Xia L.Y."/>
            <person name="Li J."/>
            <person name="Zhao F."/>
            <person name="Cao W.C."/>
        </authorList>
    </citation>
    <scope>NUCLEOTIDE SEQUENCE [LARGE SCALE GENOMIC DNA]</scope>
    <source>
        <strain evidence="1">Iper-2018</strain>
    </source>
</reference>
<sequence length="501" mass="54630">MLKEWRLRQILELHTGDVNGCDFSGTTLATCSNDKTVRIWNLDESGRFVESAVSPLTGHTYGVNAVQFSLLGTILASCSIDGTVMLWNAQTGEMMAQLQHPSAAAIRSCSFSPSGALLATGGDDETVIIWDISTRSLIRSLEGHEAMVSACAFSPDSLFLASGATGGDLKLWDARYGHGRCLLTRPEAHDLGVTGCHFSPQFEASLAQGTLHSTYILASCGNDDKVRVWRVQMGQRCALTPHYVLEGHTASVMCCRFSHDGNLLASSGGDKTIILWDAGSGELVQRLEKHSRYVPCCAFSSEGDLLATGSNDRAVAIWGLGEPQDHQGDGACTGRSATAAGEVPAVPRVATVGKWSVSEVCEWLEKTGLGKHRQVFEEQCINGQELLHLTHDSLSAALKIEALGQRNKLLREIQSLKNPLWRHCSMPEEDGSLPEEFYCPITQELMRDPVVAPDGYSYERTAITRWLESGKDTSPMTNETLEHTVIIPNRTLHLLIQKYLA</sequence>
<dbReference type="EMBL" id="JABSTQ010009193">
    <property type="protein sequence ID" value="KAG0431799.1"/>
    <property type="molecule type" value="Genomic_DNA"/>
</dbReference>
<protein>
    <submittedName>
        <fullName evidence="1">Uncharacterized protein</fullName>
    </submittedName>
</protein>
<gene>
    <name evidence="1" type="ORF">HPB47_021445</name>
</gene>
<dbReference type="Proteomes" id="UP000805193">
    <property type="component" value="Unassembled WGS sequence"/>
</dbReference>